<dbReference type="RefSeq" id="WP_129086447.1">
    <property type="nucleotide sequence ID" value="NZ_CP053836.1"/>
</dbReference>
<keyword evidence="3" id="KW-1185">Reference proteome</keyword>
<dbReference type="Pfam" id="PF12728">
    <property type="entry name" value="HTH_17"/>
    <property type="match status" value="1"/>
</dbReference>
<accession>A0A4Q1AN76</accession>
<evidence type="ECO:0000313" key="3">
    <source>
        <dbReference type="Proteomes" id="UP000289758"/>
    </source>
</evidence>
<dbReference type="GO" id="GO:0003677">
    <property type="term" value="F:DNA binding"/>
    <property type="evidence" value="ECO:0007669"/>
    <property type="project" value="InterPro"/>
</dbReference>
<dbReference type="AlphaFoldDB" id="A0A4Q1AN76"/>
<dbReference type="EMBL" id="PDKK01000002">
    <property type="protein sequence ID" value="RXK07564.1"/>
    <property type="molecule type" value="Genomic_DNA"/>
</dbReference>
<proteinExistence type="predicted"/>
<sequence length="88" mass="10399">MMIAIDEKRLEILEEKISNLAEYLIKNQNNKTSSNNTTLELMTVKEASKYLNISEISVRKMIERREIKFKKIRTAIRIEKSELDKLVK</sequence>
<evidence type="ECO:0000259" key="1">
    <source>
        <dbReference type="Pfam" id="PF12728"/>
    </source>
</evidence>
<name>A0A4Q1AN76_9BACT</name>
<dbReference type="InterPro" id="IPR041657">
    <property type="entry name" value="HTH_17"/>
</dbReference>
<dbReference type="InterPro" id="IPR010093">
    <property type="entry name" value="SinI_DNA-bd"/>
</dbReference>
<organism evidence="2 3">
    <name type="scientific">Halarcobacter ebronensis</name>
    <dbReference type="NCBI Taxonomy" id="1462615"/>
    <lineage>
        <taxon>Bacteria</taxon>
        <taxon>Pseudomonadati</taxon>
        <taxon>Campylobacterota</taxon>
        <taxon>Epsilonproteobacteria</taxon>
        <taxon>Campylobacterales</taxon>
        <taxon>Arcobacteraceae</taxon>
        <taxon>Halarcobacter</taxon>
    </lineage>
</organism>
<feature type="domain" description="Helix-turn-helix" evidence="1">
    <location>
        <begin position="41"/>
        <end position="86"/>
    </location>
</feature>
<dbReference type="NCBIfam" id="TIGR01764">
    <property type="entry name" value="excise"/>
    <property type="match status" value="1"/>
</dbReference>
<gene>
    <name evidence="2" type="ORF">CRV07_03635</name>
</gene>
<dbReference type="Proteomes" id="UP000289758">
    <property type="component" value="Unassembled WGS sequence"/>
</dbReference>
<protein>
    <recommendedName>
        <fullName evidence="1">Helix-turn-helix domain-containing protein</fullName>
    </recommendedName>
</protein>
<reference evidence="2 3" key="1">
    <citation type="submission" date="2017-10" db="EMBL/GenBank/DDBJ databases">
        <title>Genomics of the genus Arcobacter.</title>
        <authorList>
            <person name="Perez-Cataluna A."/>
            <person name="Figueras M.J."/>
        </authorList>
    </citation>
    <scope>NUCLEOTIDE SEQUENCE [LARGE SCALE GENOMIC DNA]</scope>
    <source>
        <strain evidence="2 3">CECT 8441</strain>
    </source>
</reference>
<dbReference type="OrthoDB" id="9924369at2"/>
<comment type="caution">
    <text evidence="2">The sequence shown here is derived from an EMBL/GenBank/DDBJ whole genome shotgun (WGS) entry which is preliminary data.</text>
</comment>
<evidence type="ECO:0000313" key="2">
    <source>
        <dbReference type="EMBL" id="RXK07564.1"/>
    </source>
</evidence>